<dbReference type="GO" id="GO:0005507">
    <property type="term" value="F:copper ion binding"/>
    <property type="evidence" value="ECO:0007669"/>
    <property type="project" value="InterPro"/>
</dbReference>
<feature type="signal peptide" evidence="17">
    <location>
        <begin position="1"/>
        <end position="22"/>
    </location>
</feature>
<sequence>MKRSIIAALGLVASTLGAAAQAVNPGQPHHWGINLQEALSPTEAEIHWFSNYTLAFIVPIVILVAGLLAYVAWRFNERRNPVPSRTSHNTTIEVIWTIAPVLVLVCLAIPSFQLLTAQYNPPREPELTVKATGYQWYWGYEYQPGQTDPAATAGAPTVGANAGTAEATTTSAAVQPVSFESYLMQDGDREKAGKTDHDVYPRLLTVDNELVVPVDTVVRILSTSGDVIHSFAIPSMGVKVDAVPGRNNEYYFEPKKEGLFYGQCSELCGRDHAFMPIAVRVVSKDQFRTWLAGAASDLPAAYKQLTASIDAARNGVAVAGR</sequence>
<evidence type="ECO:0000256" key="17">
    <source>
        <dbReference type="SAM" id="SignalP"/>
    </source>
</evidence>
<evidence type="ECO:0000256" key="6">
    <source>
        <dbReference type="ARBA" id="ARBA00022723"/>
    </source>
</evidence>
<keyword evidence="8 14" id="KW-0249">Electron transport</keyword>
<dbReference type="InterPro" id="IPR045187">
    <property type="entry name" value="CcO_II"/>
</dbReference>
<dbReference type="EC" id="7.1.1.9" evidence="15"/>
<dbReference type="CDD" id="cd13912">
    <property type="entry name" value="CcO_II_C"/>
    <property type="match status" value="1"/>
</dbReference>
<dbReference type="InterPro" id="IPR014222">
    <property type="entry name" value="Cyt_c_oxidase_su2"/>
</dbReference>
<evidence type="ECO:0000259" key="18">
    <source>
        <dbReference type="PROSITE" id="PS50857"/>
    </source>
</evidence>
<evidence type="ECO:0000256" key="14">
    <source>
        <dbReference type="RuleBase" id="RU000456"/>
    </source>
</evidence>
<accession>A0A7V7TWG5</accession>
<dbReference type="PANTHER" id="PTHR22888">
    <property type="entry name" value="CYTOCHROME C OXIDASE, SUBUNIT II"/>
    <property type="match status" value="1"/>
</dbReference>
<comment type="similarity">
    <text evidence="2 14">Belongs to the cytochrome c oxidase subunit 2 family.</text>
</comment>
<dbReference type="InterPro" id="IPR036257">
    <property type="entry name" value="Cyt_c_oxidase_su2_TM_sf"/>
</dbReference>
<evidence type="ECO:0000256" key="2">
    <source>
        <dbReference type="ARBA" id="ARBA00007866"/>
    </source>
</evidence>
<dbReference type="Pfam" id="PF00116">
    <property type="entry name" value="COX2"/>
    <property type="match status" value="1"/>
</dbReference>
<dbReference type="Gene3D" id="1.10.287.90">
    <property type="match status" value="1"/>
</dbReference>
<dbReference type="GO" id="GO:0004129">
    <property type="term" value="F:cytochrome-c oxidase activity"/>
    <property type="evidence" value="ECO:0007669"/>
    <property type="project" value="UniProtKB-EC"/>
</dbReference>
<protein>
    <recommendedName>
        <fullName evidence="15">Cytochrome c oxidase subunit 2</fullName>
        <ecNumber evidence="15">7.1.1.9</ecNumber>
    </recommendedName>
</protein>
<keyword evidence="10 15" id="KW-0186">Copper</keyword>
<dbReference type="PROSITE" id="PS50999">
    <property type="entry name" value="COX2_TM"/>
    <property type="match status" value="1"/>
</dbReference>
<dbReference type="GO" id="GO:0016491">
    <property type="term" value="F:oxidoreductase activity"/>
    <property type="evidence" value="ECO:0007669"/>
    <property type="project" value="UniProtKB-KW"/>
</dbReference>
<dbReference type="InterPro" id="IPR002429">
    <property type="entry name" value="CcO_II-like_C"/>
</dbReference>
<dbReference type="GO" id="GO:0042773">
    <property type="term" value="P:ATP synthesis coupled electron transport"/>
    <property type="evidence" value="ECO:0007669"/>
    <property type="project" value="TreeGrafter"/>
</dbReference>
<dbReference type="NCBIfam" id="TIGR02866">
    <property type="entry name" value="CoxB"/>
    <property type="match status" value="1"/>
</dbReference>
<comment type="catalytic activity">
    <reaction evidence="13 15">
        <text>4 Fe(II)-[cytochrome c] + O2 + 8 H(+)(in) = 4 Fe(III)-[cytochrome c] + 2 H2O + 4 H(+)(out)</text>
        <dbReference type="Rhea" id="RHEA:11436"/>
        <dbReference type="Rhea" id="RHEA-COMP:10350"/>
        <dbReference type="Rhea" id="RHEA-COMP:14399"/>
        <dbReference type="ChEBI" id="CHEBI:15377"/>
        <dbReference type="ChEBI" id="CHEBI:15378"/>
        <dbReference type="ChEBI" id="CHEBI:15379"/>
        <dbReference type="ChEBI" id="CHEBI:29033"/>
        <dbReference type="ChEBI" id="CHEBI:29034"/>
        <dbReference type="EC" id="7.1.1.9"/>
    </reaction>
</comment>
<organism evidence="20 21">
    <name type="scientific">Plantimonas leprariae</name>
    <dbReference type="NCBI Taxonomy" id="2615207"/>
    <lineage>
        <taxon>Bacteria</taxon>
        <taxon>Pseudomonadati</taxon>
        <taxon>Pseudomonadota</taxon>
        <taxon>Alphaproteobacteria</taxon>
        <taxon>Hyphomicrobiales</taxon>
        <taxon>Aurantimonadaceae</taxon>
        <taxon>Plantimonas</taxon>
    </lineage>
</organism>
<evidence type="ECO:0000259" key="19">
    <source>
        <dbReference type="PROSITE" id="PS50999"/>
    </source>
</evidence>
<evidence type="ECO:0000256" key="8">
    <source>
        <dbReference type="ARBA" id="ARBA00022982"/>
    </source>
</evidence>
<keyword evidence="20" id="KW-0560">Oxidoreductase</keyword>
<dbReference type="PANTHER" id="PTHR22888:SF9">
    <property type="entry name" value="CYTOCHROME C OXIDASE SUBUNIT 2"/>
    <property type="match status" value="1"/>
</dbReference>
<evidence type="ECO:0000256" key="5">
    <source>
        <dbReference type="ARBA" id="ARBA00022692"/>
    </source>
</evidence>
<comment type="subcellular location">
    <subcellularLocation>
        <location evidence="14">Cell membrane</location>
        <topology evidence="14">Multi-pass membrane protein</topology>
    </subcellularLocation>
    <subcellularLocation>
        <location evidence="1">Membrane</location>
        <topology evidence="1">Multi-pass membrane protein</topology>
    </subcellularLocation>
</comment>
<evidence type="ECO:0000256" key="16">
    <source>
        <dbReference type="SAM" id="Phobius"/>
    </source>
</evidence>
<evidence type="ECO:0000256" key="13">
    <source>
        <dbReference type="ARBA" id="ARBA00047816"/>
    </source>
</evidence>
<keyword evidence="11 16" id="KW-0472">Membrane</keyword>
<keyword evidence="21" id="KW-1185">Reference proteome</keyword>
<feature type="chain" id="PRO_5031546154" description="Cytochrome c oxidase subunit 2" evidence="17">
    <location>
        <begin position="23"/>
        <end position="321"/>
    </location>
</feature>
<comment type="caution">
    <text evidence="20">The sequence shown here is derived from an EMBL/GenBank/DDBJ whole genome shotgun (WGS) entry which is preliminary data.</text>
</comment>
<evidence type="ECO:0000313" key="20">
    <source>
        <dbReference type="EMBL" id="KAB0679585.1"/>
    </source>
</evidence>
<feature type="transmembrane region" description="Helical" evidence="16">
    <location>
        <begin position="94"/>
        <end position="115"/>
    </location>
</feature>
<dbReference type="PROSITE" id="PS50857">
    <property type="entry name" value="COX2_CUA"/>
    <property type="match status" value="1"/>
</dbReference>
<dbReference type="InterPro" id="IPR034210">
    <property type="entry name" value="CcO_II_C"/>
</dbReference>
<evidence type="ECO:0000313" key="21">
    <source>
        <dbReference type="Proteomes" id="UP000432089"/>
    </source>
</evidence>
<dbReference type="InterPro" id="IPR011759">
    <property type="entry name" value="Cyt_c_oxidase_su2_TM_dom"/>
</dbReference>
<comment type="function">
    <text evidence="12 15">Subunits I and II form the functional core of the enzyme complex. Electrons originating in cytochrome c are transferred via heme a and Cu(A) to the binuclear center formed by heme a3 and Cu(B).</text>
</comment>
<evidence type="ECO:0000256" key="4">
    <source>
        <dbReference type="ARBA" id="ARBA00022660"/>
    </source>
</evidence>
<keyword evidence="6 15" id="KW-0479">Metal-binding</keyword>
<dbReference type="SUPFAM" id="SSF81464">
    <property type="entry name" value="Cytochrome c oxidase subunit II-like, transmembrane region"/>
    <property type="match status" value="1"/>
</dbReference>
<dbReference type="GO" id="GO:0005886">
    <property type="term" value="C:plasma membrane"/>
    <property type="evidence" value="ECO:0007669"/>
    <property type="project" value="UniProtKB-SubCell"/>
</dbReference>
<dbReference type="Pfam" id="PF02790">
    <property type="entry name" value="COX2_TM"/>
    <property type="match status" value="1"/>
</dbReference>
<dbReference type="AlphaFoldDB" id="A0A7V7TWG5"/>
<evidence type="ECO:0000256" key="15">
    <source>
        <dbReference type="RuleBase" id="RU004024"/>
    </source>
</evidence>
<dbReference type="Gene3D" id="2.60.40.420">
    <property type="entry name" value="Cupredoxins - blue copper proteins"/>
    <property type="match status" value="1"/>
</dbReference>
<dbReference type="RefSeq" id="WP_150970109.1">
    <property type="nucleotide sequence ID" value="NZ_VZDO01000009.1"/>
</dbReference>
<reference evidence="20 21" key="1">
    <citation type="submission" date="2019-09" db="EMBL/GenBank/DDBJ databases">
        <title>YIM 132180 draft genome.</title>
        <authorList>
            <person name="Zhang K."/>
        </authorList>
    </citation>
    <scope>NUCLEOTIDE SEQUENCE [LARGE SCALE GENOMIC DNA]</scope>
    <source>
        <strain evidence="20 21">YIM 132180</strain>
    </source>
</reference>
<comment type="cofactor">
    <cofactor evidence="15">
        <name>Cu cation</name>
        <dbReference type="ChEBI" id="CHEBI:23378"/>
    </cofactor>
    <text evidence="15">Binds a copper A center.</text>
</comment>
<feature type="transmembrane region" description="Helical" evidence="16">
    <location>
        <begin position="46"/>
        <end position="73"/>
    </location>
</feature>
<feature type="domain" description="Cytochrome oxidase subunit II transmembrane region profile" evidence="19">
    <location>
        <begin position="27"/>
        <end position="122"/>
    </location>
</feature>
<keyword evidence="9 16" id="KW-1133">Transmembrane helix</keyword>
<keyword evidence="4 14" id="KW-0679">Respiratory chain</keyword>
<keyword evidence="5 14" id="KW-0812">Transmembrane</keyword>
<name>A0A7V7TWG5_9HYPH</name>
<dbReference type="PROSITE" id="PS00078">
    <property type="entry name" value="COX2"/>
    <property type="match status" value="1"/>
</dbReference>
<dbReference type="InterPro" id="IPR001505">
    <property type="entry name" value="Copper_CuA"/>
</dbReference>
<dbReference type="PRINTS" id="PR01166">
    <property type="entry name" value="CYCOXIDASEII"/>
</dbReference>
<feature type="domain" description="Cytochrome oxidase subunit II copper A binding" evidence="18">
    <location>
        <begin position="124"/>
        <end position="293"/>
    </location>
</feature>
<keyword evidence="7" id="KW-1278">Translocase</keyword>
<dbReference type="Proteomes" id="UP000432089">
    <property type="component" value="Unassembled WGS sequence"/>
</dbReference>
<evidence type="ECO:0000256" key="12">
    <source>
        <dbReference type="ARBA" id="ARBA00024688"/>
    </source>
</evidence>
<dbReference type="InterPro" id="IPR008972">
    <property type="entry name" value="Cupredoxin"/>
</dbReference>
<evidence type="ECO:0000256" key="3">
    <source>
        <dbReference type="ARBA" id="ARBA00022448"/>
    </source>
</evidence>
<keyword evidence="3 14" id="KW-0813">Transport</keyword>
<dbReference type="SUPFAM" id="SSF49503">
    <property type="entry name" value="Cupredoxins"/>
    <property type="match status" value="1"/>
</dbReference>
<evidence type="ECO:0000256" key="7">
    <source>
        <dbReference type="ARBA" id="ARBA00022967"/>
    </source>
</evidence>
<proteinExistence type="inferred from homology"/>
<gene>
    <name evidence="20" type="primary">coxB</name>
    <name evidence="20" type="ORF">F6X38_12230</name>
</gene>
<dbReference type="EMBL" id="VZDO01000009">
    <property type="protein sequence ID" value="KAB0679585.1"/>
    <property type="molecule type" value="Genomic_DNA"/>
</dbReference>
<keyword evidence="17" id="KW-0732">Signal</keyword>
<evidence type="ECO:0000256" key="9">
    <source>
        <dbReference type="ARBA" id="ARBA00022989"/>
    </source>
</evidence>
<evidence type="ECO:0000256" key="11">
    <source>
        <dbReference type="ARBA" id="ARBA00023136"/>
    </source>
</evidence>
<evidence type="ECO:0000256" key="10">
    <source>
        <dbReference type="ARBA" id="ARBA00023008"/>
    </source>
</evidence>
<evidence type="ECO:0000256" key="1">
    <source>
        <dbReference type="ARBA" id="ARBA00004141"/>
    </source>
</evidence>